<dbReference type="Proteomes" id="UP000479499">
    <property type="component" value="Unassembled WGS sequence"/>
</dbReference>
<comment type="caution">
    <text evidence="2">The sequence shown here is derived from an EMBL/GenBank/DDBJ whole genome shotgun (WGS) entry which is preliminary data.</text>
</comment>
<evidence type="ECO:0000256" key="1">
    <source>
        <dbReference type="SAM" id="Coils"/>
    </source>
</evidence>
<organism evidence="2 3">
    <name type="scientific">Streptococcus equi subsp. ruminatorum</name>
    <dbReference type="NCBI Taxonomy" id="254358"/>
    <lineage>
        <taxon>Bacteria</taxon>
        <taxon>Bacillati</taxon>
        <taxon>Bacillota</taxon>
        <taxon>Bacilli</taxon>
        <taxon>Lactobacillales</taxon>
        <taxon>Streptococcaceae</taxon>
        <taxon>Streptococcus</taxon>
    </lineage>
</organism>
<dbReference type="InterPro" id="IPR025503">
    <property type="entry name" value="DUF4391"/>
</dbReference>
<dbReference type="EMBL" id="JAAKFZ010000001">
    <property type="protein sequence ID" value="NGL83233.1"/>
    <property type="molecule type" value="Genomic_DNA"/>
</dbReference>
<gene>
    <name evidence="2" type="ORF">G5B50_00375</name>
</gene>
<protein>
    <submittedName>
        <fullName evidence="2">DUF4391 domain-containing protein</fullName>
    </submittedName>
</protein>
<feature type="coiled-coil region" evidence="1">
    <location>
        <begin position="173"/>
        <end position="200"/>
    </location>
</feature>
<sequence>MTFPINSKLPKPQVLYKPHKKGNSDFFDNLALSQKEKQQLRKDIQLLQVTHQLNETNLNIPAGKLVQHLFVIEVVLTGESFDSQLLEQLDSRLAIYAIYQLSYPDGHQSYLVNYKEPLTQEKDGKKFKIIRTFQNDHLELVLTGLTLDNFYDQLVKRVASDKLADTSSNVGQAIALTEQIKKLEKEAERLKKKMFAAKSMRQQMDYKKARQQVLADLEQLKQTK</sequence>
<reference evidence="2 3" key="1">
    <citation type="submission" date="2020-02" db="EMBL/GenBank/DDBJ databases">
        <title>M-like protein SrM is not crucial to the virulence of a novel isolate of Streptococcus equi subsp. ruminatorum from Macaca mulatta.</title>
        <authorList>
            <person name="Guo G."/>
            <person name="Cheng L."/>
            <person name="Zhang W."/>
        </authorList>
    </citation>
    <scope>NUCLEOTIDE SEQUENCE [LARGE SCALE GENOMIC DNA]</scope>
    <source>
        <strain evidence="2 3">FJ1804</strain>
    </source>
</reference>
<evidence type="ECO:0000313" key="2">
    <source>
        <dbReference type="EMBL" id="NGL83233.1"/>
    </source>
</evidence>
<dbReference type="RefSeq" id="WP_164334801.1">
    <property type="nucleotide sequence ID" value="NZ_JAAKFZ010000001.1"/>
</dbReference>
<dbReference type="Pfam" id="PF14335">
    <property type="entry name" value="DUF4391"/>
    <property type="match status" value="1"/>
</dbReference>
<dbReference type="AlphaFoldDB" id="A0A6M1KMR7"/>
<proteinExistence type="predicted"/>
<evidence type="ECO:0000313" key="3">
    <source>
        <dbReference type="Proteomes" id="UP000479499"/>
    </source>
</evidence>
<keyword evidence="1" id="KW-0175">Coiled coil</keyword>
<name>A0A6M1KMR7_9STRE</name>
<accession>A0A6M1KMR7</accession>